<organism evidence="1 2">
    <name type="scientific">Encephalitozoon hellem</name>
    <name type="common">Microsporidian parasite</name>
    <dbReference type="NCBI Taxonomy" id="27973"/>
    <lineage>
        <taxon>Eukaryota</taxon>
        <taxon>Fungi</taxon>
        <taxon>Fungi incertae sedis</taxon>
        <taxon>Microsporidia</taxon>
        <taxon>Unikaryonidae</taxon>
        <taxon>Encephalitozoon</taxon>
    </lineage>
</organism>
<accession>A0A9Q9CDI4</accession>
<dbReference type="AlphaFoldDB" id="A0A9Q9CDI4"/>
<evidence type="ECO:0000313" key="1">
    <source>
        <dbReference type="EMBL" id="UTX43939.1"/>
    </source>
</evidence>
<name>A0A9Q9CDI4_ENCHE</name>
<dbReference type="EMBL" id="CP075155">
    <property type="protein sequence ID" value="UTX43939.1"/>
    <property type="molecule type" value="Genomic_DNA"/>
</dbReference>
<protein>
    <submittedName>
        <fullName evidence="1">Uncharacterized protein</fullName>
    </submittedName>
</protein>
<gene>
    <name evidence="1" type="ORF">GPU96_09g17190</name>
</gene>
<reference evidence="1" key="1">
    <citation type="submission" date="2021-05" db="EMBL/GenBank/DDBJ databases">
        <title>Encephalitozoon hellem ATCC 50604 Complete Genome.</title>
        <authorList>
            <person name="Mascarenhas dos Santos A.C."/>
            <person name="Julian A.T."/>
            <person name="Pombert J.-F."/>
        </authorList>
    </citation>
    <scope>NUCLEOTIDE SEQUENCE</scope>
    <source>
        <strain evidence="1">ATCC 50604</strain>
    </source>
</reference>
<dbReference type="Proteomes" id="UP001059546">
    <property type="component" value="Chromosome IX"/>
</dbReference>
<evidence type="ECO:0000313" key="2">
    <source>
        <dbReference type="Proteomes" id="UP001059546"/>
    </source>
</evidence>
<proteinExistence type="predicted"/>
<sequence length="432" mass="49887">MENDVAHLEVNFDEEITAGMSVNYIYVSTWECVQKCISIHENYKTDEEDTFGYSTEEENDYKKEAPSDIAARVHMESIILAKINGWERKIRTNYSIFKSSLQFFLRFGDFLKELAALSEKLVVQIDGVDKTLFLNFLLDSFNLFGDVEGLIDVFRPSRLTPVQRSGLTSEEMLRTLFLLQNIDEGMRIFLSFNVFAISIYHGDRYIVCLLDSMYRGIAARLLFSKKGLCKNFSLESHKREKLEAAMKRCALVKPLLNGLYLLFDIFNVDDVSLRDILYVLLTFVFEERGMRLVEFLGLNDLFICAVKSVCGDLVPSHMLMIACRDKLNMKYKVGKMGLSIDYVYNWIYKPHLTIMMPQWLCRSRPGERNLHVMGRPIEAISDRVSVELTRDDKESSSARGPAYSPLSRRLSIGLRDRSPNRFRSRQRLDFGG</sequence>